<organism evidence="2 3">
    <name type="scientific">Streptomyces nojiriensis</name>
    <dbReference type="NCBI Taxonomy" id="66374"/>
    <lineage>
        <taxon>Bacteria</taxon>
        <taxon>Bacillati</taxon>
        <taxon>Actinomycetota</taxon>
        <taxon>Actinomycetes</taxon>
        <taxon>Kitasatosporales</taxon>
        <taxon>Streptomycetaceae</taxon>
        <taxon>Streptomyces</taxon>
    </lineage>
</organism>
<feature type="signal peptide" evidence="1">
    <location>
        <begin position="1"/>
        <end position="23"/>
    </location>
</feature>
<dbReference type="Proteomes" id="UP000613974">
    <property type="component" value="Unassembled WGS sequence"/>
</dbReference>
<proteinExistence type="predicted"/>
<sequence length="153" mass="16558">MPLAMAATLAVGAAALLPSNAFAASPEQHAVDTTALKVIPIAEMSVPAKLPNDNSGDLNNDKSYTGCFLHGMDLQSRYWTGRCDGYRAGQSAGTMDGAQCRHYSLPGFPYGGSYYEQGRRDGYIRGYSYNYKLAKSNANCFTPPGKIRPNYQL</sequence>
<evidence type="ECO:0000313" key="2">
    <source>
        <dbReference type="EMBL" id="GHI66102.1"/>
    </source>
</evidence>
<protein>
    <submittedName>
        <fullName evidence="2">Uncharacterized protein</fullName>
    </submittedName>
</protein>
<keyword evidence="1" id="KW-0732">Signal</keyword>
<feature type="chain" id="PRO_5045158626" evidence="1">
    <location>
        <begin position="24"/>
        <end position="153"/>
    </location>
</feature>
<reference evidence="3" key="1">
    <citation type="submission" date="2023-07" db="EMBL/GenBank/DDBJ databases">
        <title>Whole genome shotgun sequence of Streptomyces nojiriensis NBRC 13794.</title>
        <authorList>
            <person name="Komaki H."/>
            <person name="Tamura T."/>
        </authorList>
    </citation>
    <scope>NUCLEOTIDE SEQUENCE [LARGE SCALE GENOMIC DNA]</scope>
    <source>
        <strain evidence="3">NBRC 13794</strain>
    </source>
</reference>
<evidence type="ECO:0000256" key="1">
    <source>
        <dbReference type="SAM" id="SignalP"/>
    </source>
</evidence>
<accession>A0ABQ3SDA3</accession>
<evidence type="ECO:0000313" key="3">
    <source>
        <dbReference type="Proteomes" id="UP000613974"/>
    </source>
</evidence>
<keyword evidence="3" id="KW-1185">Reference proteome</keyword>
<name>A0ABQ3SDA3_9ACTN</name>
<comment type="caution">
    <text evidence="2">The sequence shown here is derived from an EMBL/GenBank/DDBJ whole genome shotgun (WGS) entry which is preliminary data.</text>
</comment>
<gene>
    <name evidence="2" type="ORF">Snoj_00200</name>
</gene>
<dbReference type="EMBL" id="BNEC01000001">
    <property type="protein sequence ID" value="GHI66102.1"/>
    <property type="molecule type" value="Genomic_DNA"/>
</dbReference>